<dbReference type="CDD" id="cd16449">
    <property type="entry name" value="RING-HC"/>
    <property type="match status" value="1"/>
</dbReference>
<feature type="region of interest" description="Disordered" evidence="2">
    <location>
        <begin position="171"/>
        <end position="199"/>
    </location>
</feature>
<evidence type="ECO:0000256" key="2">
    <source>
        <dbReference type="SAM" id="MobiDB-lite"/>
    </source>
</evidence>
<dbReference type="OrthoDB" id="1711136at2759"/>
<keyword evidence="1" id="KW-0863">Zinc-finger</keyword>
<gene>
    <name evidence="4" type="primary">LOC123440686</name>
</gene>
<dbReference type="SUPFAM" id="SSF57850">
    <property type="entry name" value="RING/U-box"/>
    <property type="match status" value="1"/>
</dbReference>
<dbReference type="KEGG" id="hvg:123440686"/>
<dbReference type="AlphaFoldDB" id="A0A8I6XI64"/>
<keyword evidence="5" id="KW-1185">Reference proteome</keyword>
<evidence type="ECO:0000256" key="1">
    <source>
        <dbReference type="PROSITE-ProRule" id="PRU00175"/>
    </source>
</evidence>
<dbReference type="SMR" id="A0A8I6XI64"/>
<reference evidence="4" key="3">
    <citation type="submission" date="2022-01" db="UniProtKB">
        <authorList>
            <consortium name="EnsemblPlants"/>
        </authorList>
    </citation>
    <scope>IDENTIFICATION</scope>
    <source>
        <strain evidence="4">subsp. vulgare</strain>
    </source>
</reference>
<evidence type="ECO:0000259" key="3">
    <source>
        <dbReference type="PROSITE" id="PS50089"/>
    </source>
</evidence>
<dbReference type="Gramene" id="HORVU.MOREX.r3.3HG0309780.1">
    <property type="protein sequence ID" value="HORVU.MOREX.r3.3HG0309780.1.CDS1"/>
    <property type="gene ID" value="HORVU.MOREX.r3.3HG0309780"/>
</dbReference>
<sequence>MPRRRRAGDRDLAMDRRPELRRAMTLKEQLTTPAEPAIRDLLRIPHDDEEDRPCTLMDAIDRDVRGERGAGGAINWNPLRHRLWLRRAAGAWHAPGCTAKPPAAANGASPRNSNKYNYSRGEASAAFSRAPSLRDAVGSEGEEEEDSYMPPPAAASSSTSLLTLLEQADGHWDESGEHGGASRCGAVDDNEEDGHGERHEEEEEVQVCCVCMVRHKGAAFIPCGHTFCRLCSRELRHTRGNCPLCNVFIQDILHIF</sequence>
<dbReference type="InterPro" id="IPR001841">
    <property type="entry name" value="Znf_RING"/>
</dbReference>
<dbReference type="Gramene" id="HORVU.MOREX.r2.3HG0258640.1">
    <property type="protein sequence ID" value="HORVU.MOREX.r2.3HG0258640.1.CDS.1"/>
    <property type="gene ID" value="HORVU.MOREX.r2.3HG0258640"/>
</dbReference>
<evidence type="ECO:0000313" key="5">
    <source>
        <dbReference type="Proteomes" id="UP000011116"/>
    </source>
</evidence>
<dbReference type="PANTHER" id="PTHR46629">
    <property type="entry name" value="OS01G0917900 PROTEIN"/>
    <property type="match status" value="1"/>
</dbReference>
<dbReference type="SMART" id="SM00184">
    <property type="entry name" value="RING"/>
    <property type="match status" value="1"/>
</dbReference>
<reference evidence="4" key="2">
    <citation type="submission" date="2020-10" db="EMBL/GenBank/DDBJ databases">
        <authorList>
            <person name="Scholz U."/>
            <person name="Mascher M."/>
            <person name="Fiebig A."/>
        </authorList>
    </citation>
    <scope>NUCLEOTIDE SEQUENCE [LARGE SCALE GENOMIC DNA]</scope>
    <source>
        <strain evidence="4">cv. Morex</strain>
    </source>
</reference>
<dbReference type="InterPro" id="IPR013083">
    <property type="entry name" value="Znf_RING/FYVE/PHD"/>
</dbReference>
<dbReference type="Proteomes" id="UP000011116">
    <property type="component" value="Chromosome 3H"/>
</dbReference>
<feature type="region of interest" description="Disordered" evidence="2">
    <location>
        <begin position="100"/>
        <end position="156"/>
    </location>
</feature>
<dbReference type="PROSITE" id="PS50089">
    <property type="entry name" value="ZF_RING_2"/>
    <property type="match status" value="1"/>
</dbReference>
<protein>
    <recommendedName>
        <fullName evidence="3">RING-type domain-containing protein</fullName>
    </recommendedName>
</protein>
<organism evidence="4 5">
    <name type="scientific">Hordeum vulgare subsp. vulgare</name>
    <name type="common">Domesticated barley</name>
    <dbReference type="NCBI Taxonomy" id="112509"/>
    <lineage>
        <taxon>Eukaryota</taxon>
        <taxon>Viridiplantae</taxon>
        <taxon>Streptophyta</taxon>
        <taxon>Embryophyta</taxon>
        <taxon>Tracheophyta</taxon>
        <taxon>Spermatophyta</taxon>
        <taxon>Magnoliopsida</taxon>
        <taxon>Liliopsida</taxon>
        <taxon>Poales</taxon>
        <taxon>Poaceae</taxon>
        <taxon>BOP clade</taxon>
        <taxon>Pooideae</taxon>
        <taxon>Triticodae</taxon>
        <taxon>Triticeae</taxon>
        <taxon>Hordeinae</taxon>
        <taxon>Hordeum</taxon>
    </lineage>
</organism>
<proteinExistence type="predicted"/>
<dbReference type="GO" id="GO:0008270">
    <property type="term" value="F:zinc ion binding"/>
    <property type="evidence" value="ECO:0007669"/>
    <property type="project" value="UniProtKB-KW"/>
</dbReference>
<dbReference type="Gene3D" id="3.30.40.10">
    <property type="entry name" value="Zinc/RING finger domain, C3HC4 (zinc finger)"/>
    <property type="match status" value="1"/>
</dbReference>
<dbReference type="RefSeq" id="XP_044973178.1">
    <property type="nucleotide sequence ID" value="XM_045117243.1"/>
</dbReference>
<accession>A0A8I6XI64</accession>
<reference evidence="5" key="1">
    <citation type="journal article" date="2012" name="Nature">
        <title>A physical, genetic and functional sequence assembly of the barley genome.</title>
        <authorList>
            <consortium name="The International Barley Genome Sequencing Consortium"/>
            <person name="Mayer K.F."/>
            <person name="Waugh R."/>
            <person name="Brown J.W."/>
            <person name="Schulman A."/>
            <person name="Langridge P."/>
            <person name="Platzer M."/>
            <person name="Fincher G.B."/>
            <person name="Muehlbauer G.J."/>
            <person name="Sato K."/>
            <person name="Close T.J."/>
            <person name="Wise R.P."/>
            <person name="Stein N."/>
        </authorList>
    </citation>
    <scope>NUCLEOTIDE SEQUENCE [LARGE SCALE GENOMIC DNA]</scope>
    <source>
        <strain evidence="5">cv. Morex</strain>
    </source>
</reference>
<dbReference type="GeneID" id="123440686"/>
<keyword evidence="1" id="KW-0479">Metal-binding</keyword>
<evidence type="ECO:0000313" key="4">
    <source>
        <dbReference type="EnsemblPlants" id="HORVU.MOREX.r3.3HG0309780.1.CDS1"/>
    </source>
</evidence>
<keyword evidence="1" id="KW-0862">Zinc</keyword>
<dbReference type="EnsemblPlants" id="HORVU.MOREX.r3.3HG0309780.1">
    <property type="protein sequence ID" value="HORVU.MOREX.r3.3HG0309780.1.CDS1"/>
    <property type="gene ID" value="HORVU.MOREX.r3.3HG0309780"/>
</dbReference>
<feature type="domain" description="RING-type" evidence="3">
    <location>
        <begin position="208"/>
        <end position="246"/>
    </location>
</feature>
<dbReference type="Pfam" id="PF13920">
    <property type="entry name" value="zf-C3HC4_3"/>
    <property type="match status" value="1"/>
</dbReference>
<name>A0A8I6XI64_HORVV</name>